<keyword evidence="4" id="KW-0378">Hydrolase</keyword>
<dbReference type="Pfam" id="PF04646">
    <property type="entry name" value="DUF604"/>
    <property type="match status" value="1"/>
</dbReference>
<dbReference type="InterPro" id="IPR021109">
    <property type="entry name" value="Peptidase_aspartic_dom_sf"/>
</dbReference>
<sequence length="798" mass="89278">MRNHCRSTKLLSKLYWFIFFISLLCIFYAFIYSSSRECKNEDHHLISPSQLNPVQQNAKNPENPKKIKQDPKNPENSEKVQQNPTHPEKTQLHHIVFGIAASAKLWNRRKNYIKLWWRPKEMRGYVWLDKPVKDYGCDYNSSLPPLKISSDTSKFKYTNPKGDRSAIRISRIVSETLRLSLEDARWFVMGDDDTVFVPDNLVRVLKKYDHNQFYYIGSSSESHLQNINFSYNMAYGGGGFAISYPLAKALARMQDRCIERYPKLYGSDDRIQACMAELGVPLTKEVGFHQLDLYGNIFGLLTAHPIAPLVSLHHLDVVDPIFPNVDQVRALKRLKLPIKLDSAGLMQQSICYDKSKKWTVSVSWGYAVQILQPTVAARAMEKPARTFLNWYKNADHTAFTFNTRPVSRNHCWRPFVYVLSNALYNPSTNQTATEYIRYRASDPKKCKSNMADPSSIHRVEVYKKPDPYMWDKAARRNCCRILPTKKKNTIVIEVAYRHRSQKKSTLTLTLTLTLNLTTQPQLALEVSACRTDSCLYQVSYGDGSFTVGDFATEKLSFGNSGSVNNVAIGCGHDNEGLFVASAGLLGLGGGTLSLTSQLKASSFSYCLVDRDSTGSSSTLEFNSATPGDSVTAPLLRNSQIRTYRYVALTGMSVGGQPLALSPSVFDVDTTGRGGVIVDSGTAVTRLKTQVYNSLRDSFAKMTQNLPSTSGFSIFDTCYDLSSKQTVSIPTVSFHFSGGKTLSLRPQNYLIPVDSAGKFCFAFAPTDGSLSIIGNIQQQGTRVSYDLANSLVAFSPNKC</sequence>
<dbReference type="Gene3D" id="2.40.70.10">
    <property type="entry name" value="Acid Proteases"/>
    <property type="match status" value="2"/>
</dbReference>
<dbReference type="GO" id="GO:0008233">
    <property type="term" value="F:peptidase activity"/>
    <property type="evidence" value="ECO:0007669"/>
    <property type="project" value="UniProtKB-KW"/>
</dbReference>
<comment type="similarity">
    <text evidence="1">Belongs to the peptidase A1 family.</text>
</comment>
<keyword evidence="2" id="KW-0645">Protease</keyword>
<evidence type="ECO:0000256" key="2">
    <source>
        <dbReference type="ARBA" id="ARBA00022670"/>
    </source>
</evidence>
<gene>
    <name evidence="8" type="ORF">TEA_019133</name>
</gene>
<dbReference type="EMBL" id="SDRB02002959">
    <property type="protein sequence ID" value="THG18579.1"/>
    <property type="molecule type" value="Genomic_DNA"/>
</dbReference>
<keyword evidence="6" id="KW-0472">Membrane</keyword>
<evidence type="ECO:0000313" key="9">
    <source>
        <dbReference type="Proteomes" id="UP000306102"/>
    </source>
</evidence>
<feature type="compositionally biased region" description="Polar residues" evidence="5">
    <location>
        <begin position="49"/>
        <end position="60"/>
    </location>
</feature>
<feature type="compositionally biased region" description="Basic and acidic residues" evidence="5">
    <location>
        <begin position="62"/>
        <end position="78"/>
    </location>
</feature>
<feature type="region of interest" description="Disordered" evidence="5">
    <location>
        <begin position="49"/>
        <end position="88"/>
    </location>
</feature>
<feature type="domain" description="Peptidase A1" evidence="7">
    <location>
        <begin position="490"/>
        <end position="794"/>
    </location>
</feature>
<keyword evidence="3" id="KW-0732">Signal</keyword>
<keyword evidence="6" id="KW-0812">Transmembrane</keyword>
<keyword evidence="6" id="KW-1133">Transmembrane helix</keyword>
<dbReference type="SUPFAM" id="SSF50630">
    <property type="entry name" value="Acid proteases"/>
    <property type="match status" value="1"/>
</dbReference>
<dbReference type="PROSITE" id="PS51767">
    <property type="entry name" value="PEPTIDASE_A1"/>
    <property type="match status" value="1"/>
</dbReference>
<dbReference type="InterPro" id="IPR032799">
    <property type="entry name" value="TAXi_C"/>
</dbReference>
<protein>
    <recommendedName>
        <fullName evidence="7">Peptidase A1 domain-containing protein</fullName>
    </recommendedName>
</protein>
<evidence type="ECO:0000313" key="8">
    <source>
        <dbReference type="EMBL" id="THG18579.1"/>
    </source>
</evidence>
<feature type="transmembrane region" description="Helical" evidence="6">
    <location>
        <begin position="12"/>
        <end position="31"/>
    </location>
</feature>
<evidence type="ECO:0000256" key="5">
    <source>
        <dbReference type="SAM" id="MobiDB-lite"/>
    </source>
</evidence>
<evidence type="ECO:0000259" key="7">
    <source>
        <dbReference type="PROSITE" id="PS51767"/>
    </source>
</evidence>
<dbReference type="PANTHER" id="PTHR10811">
    <property type="entry name" value="FRINGE-RELATED"/>
    <property type="match status" value="1"/>
</dbReference>
<dbReference type="Pfam" id="PF14543">
    <property type="entry name" value="TAXi_N"/>
    <property type="match status" value="1"/>
</dbReference>
<dbReference type="STRING" id="542762.A0A4S4EPC6"/>
<reference evidence="8 9" key="1">
    <citation type="journal article" date="2018" name="Proc. Natl. Acad. Sci. U.S.A.">
        <title>Draft genome sequence of Camellia sinensis var. sinensis provides insights into the evolution of the tea genome and tea quality.</title>
        <authorList>
            <person name="Wei C."/>
            <person name="Yang H."/>
            <person name="Wang S."/>
            <person name="Zhao J."/>
            <person name="Liu C."/>
            <person name="Gao L."/>
            <person name="Xia E."/>
            <person name="Lu Y."/>
            <person name="Tai Y."/>
            <person name="She G."/>
            <person name="Sun J."/>
            <person name="Cao H."/>
            <person name="Tong W."/>
            <person name="Gao Q."/>
            <person name="Li Y."/>
            <person name="Deng W."/>
            <person name="Jiang X."/>
            <person name="Wang W."/>
            <person name="Chen Q."/>
            <person name="Zhang S."/>
            <person name="Li H."/>
            <person name="Wu J."/>
            <person name="Wang P."/>
            <person name="Li P."/>
            <person name="Shi C."/>
            <person name="Zheng F."/>
            <person name="Jian J."/>
            <person name="Huang B."/>
            <person name="Shan D."/>
            <person name="Shi M."/>
            <person name="Fang C."/>
            <person name="Yue Y."/>
            <person name="Li F."/>
            <person name="Li D."/>
            <person name="Wei S."/>
            <person name="Han B."/>
            <person name="Jiang C."/>
            <person name="Yin Y."/>
            <person name="Xia T."/>
            <person name="Zhang Z."/>
            <person name="Bennetzen J.L."/>
            <person name="Zhao S."/>
            <person name="Wan X."/>
        </authorList>
    </citation>
    <scope>NUCLEOTIDE SEQUENCE [LARGE SCALE GENOMIC DNA]</scope>
    <source>
        <strain evidence="9">cv. Shuchazao</strain>
        <tissue evidence="8">Leaf</tissue>
    </source>
</reference>
<dbReference type="Gene3D" id="3.90.550.50">
    <property type="match status" value="1"/>
</dbReference>
<organism evidence="8 9">
    <name type="scientific">Camellia sinensis var. sinensis</name>
    <name type="common">China tea</name>
    <dbReference type="NCBI Taxonomy" id="542762"/>
    <lineage>
        <taxon>Eukaryota</taxon>
        <taxon>Viridiplantae</taxon>
        <taxon>Streptophyta</taxon>
        <taxon>Embryophyta</taxon>
        <taxon>Tracheophyta</taxon>
        <taxon>Spermatophyta</taxon>
        <taxon>Magnoliopsida</taxon>
        <taxon>eudicotyledons</taxon>
        <taxon>Gunneridae</taxon>
        <taxon>Pentapetalae</taxon>
        <taxon>asterids</taxon>
        <taxon>Ericales</taxon>
        <taxon>Theaceae</taxon>
        <taxon>Camellia</taxon>
    </lineage>
</organism>
<evidence type="ECO:0000256" key="3">
    <source>
        <dbReference type="ARBA" id="ARBA00022729"/>
    </source>
</evidence>
<dbReference type="InterPro" id="IPR006740">
    <property type="entry name" value="DUF604"/>
</dbReference>
<dbReference type="GO" id="GO:0006508">
    <property type="term" value="P:proteolysis"/>
    <property type="evidence" value="ECO:0007669"/>
    <property type="project" value="UniProtKB-KW"/>
</dbReference>
<dbReference type="Proteomes" id="UP000306102">
    <property type="component" value="Unassembled WGS sequence"/>
</dbReference>
<dbReference type="InterPro" id="IPR032861">
    <property type="entry name" value="TAXi_N"/>
</dbReference>
<accession>A0A4S4EPC6</accession>
<dbReference type="AlphaFoldDB" id="A0A4S4EPC6"/>
<evidence type="ECO:0000256" key="6">
    <source>
        <dbReference type="SAM" id="Phobius"/>
    </source>
</evidence>
<dbReference type="FunFam" id="3.90.550.50:FF:000006">
    <property type="entry name" value="Fringe-related protein-like"/>
    <property type="match status" value="1"/>
</dbReference>
<evidence type="ECO:0000256" key="4">
    <source>
        <dbReference type="ARBA" id="ARBA00022801"/>
    </source>
</evidence>
<name>A0A4S4EPC6_CAMSN</name>
<comment type="caution">
    <text evidence="8">The sequence shown here is derived from an EMBL/GenBank/DDBJ whole genome shotgun (WGS) entry which is preliminary data.</text>
</comment>
<keyword evidence="9" id="KW-1185">Reference proteome</keyword>
<proteinExistence type="inferred from homology"/>
<evidence type="ECO:0000256" key="1">
    <source>
        <dbReference type="ARBA" id="ARBA00007447"/>
    </source>
</evidence>
<dbReference type="InterPro" id="IPR033121">
    <property type="entry name" value="PEPTIDASE_A1"/>
</dbReference>
<dbReference type="Pfam" id="PF14541">
    <property type="entry name" value="TAXi_C"/>
    <property type="match status" value="1"/>
</dbReference>
<dbReference type="FunFam" id="2.40.70.10:FF:000010">
    <property type="entry name" value="Aspartyl protease family protein 2"/>
    <property type="match status" value="1"/>
</dbReference>